<dbReference type="Proteomes" id="UP001168972">
    <property type="component" value="Unassembled WGS sequence"/>
</dbReference>
<sequence length="139" mass="16031">MQVKTAFIDTSVSPVLNVKNEDDNNYKIEIKKPISTNEQISLTMSFRTGEQIWIYEPRFTWLCDNNYYTIEGTLASIVRHSLGFECPADKGTKIVPATFKFRGEILKCKSPIKCRLDVHAFQNIQEIFVAVYIITPDKY</sequence>
<dbReference type="EMBL" id="JAQQBR010001835">
    <property type="protein sequence ID" value="KAK0161344.1"/>
    <property type="molecule type" value="Genomic_DNA"/>
</dbReference>
<reference evidence="1" key="2">
    <citation type="submission" date="2023-03" db="EMBL/GenBank/DDBJ databases">
        <authorList>
            <person name="Inwood S.N."/>
            <person name="Skelly J.G."/>
            <person name="Guhlin J."/>
            <person name="Harrop T.W.R."/>
            <person name="Goldson S.G."/>
            <person name="Dearden P.K."/>
        </authorList>
    </citation>
    <scope>NUCLEOTIDE SEQUENCE</scope>
    <source>
        <strain evidence="1">Lincoln</strain>
        <tissue evidence="1">Whole body</tissue>
    </source>
</reference>
<comment type="caution">
    <text evidence="1">The sequence shown here is derived from an EMBL/GenBank/DDBJ whole genome shotgun (WGS) entry which is preliminary data.</text>
</comment>
<evidence type="ECO:0000313" key="1">
    <source>
        <dbReference type="EMBL" id="KAK0161344.1"/>
    </source>
</evidence>
<protein>
    <submittedName>
        <fullName evidence="1">Uncharacterized protein</fullName>
    </submittedName>
</protein>
<keyword evidence="2" id="KW-1185">Reference proteome</keyword>
<organism evidence="1 2">
    <name type="scientific">Microctonus hyperodae</name>
    <name type="common">Parasitoid wasp</name>
    <dbReference type="NCBI Taxonomy" id="165561"/>
    <lineage>
        <taxon>Eukaryota</taxon>
        <taxon>Metazoa</taxon>
        <taxon>Ecdysozoa</taxon>
        <taxon>Arthropoda</taxon>
        <taxon>Hexapoda</taxon>
        <taxon>Insecta</taxon>
        <taxon>Pterygota</taxon>
        <taxon>Neoptera</taxon>
        <taxon>Endopterygota</taxon>
        <taxon>Hymenoptera</taxon>
        <taxon>Apocrita</taxon>
        <taxon>Ichneumonoidea</taxon>
        <taxon>Braconidae</taxon>
        <taxon>Euphorinae</taxon>
        <taxon>Microctonus</taxon>
    </lineage>
</organism>
<dbReference type="AlphaFoldDB" id="A0AA39F1S1"/>
<proteinExistence type="predicted"/>
<reference evidence="1" key="1">
    <citation type="journal article" date="2023" name="bioRxiv">
        <title>Scaffold-level genome assemblies of two parasitoid biocontrol wasps reveal the parthenogenesis mechanism and an associated novel virus.</title>
        <authorList>
            <person name="Inwood S."/>
            <person name="Skelly J."/>
            <person name="Guhlin J."/>
            <person name="Harrop T."/>
            <person name="Goldson S."/>
            <person name="Dearden P."/>
        </authorList>
    </citation>
    <scope>NUCLEOTIDE SEQUENCE</scope>
    <source>
        <strain evidence="1">Lincoln</strain>
        <tissue evidence="1">Whole body</tissue>
    </source>
</reference>
<gene>
    <name evidence="1" type="ORF">PV327_009823</name>
</gene>
<name>A0AA39F1S1_MICHY</name>
<accession>A0AA39F1S1</accession>
<evidence type="ECO:0000313" key="2">
    <source>
        <dbReference type="Proteomes" id="UP001168972"/>
    </source>
</evidence>